<reference evidence="1 2" key="1">
    <citation type="submission" date="2016-10" db="EMBL/GenBank/DDBJ databases">
        <authorList>
            <person name="de Groot N.N."/>
        </authorList>
    </citation>
    <scope>NUCLEOTIDE SEQUENCE [LARGE SCALE GENOMIC DNA]</scope>
    <source>
        <strain evidence="1 2">DSM 28286</strain>
    </source>
</reference>
<dbReference type="STRING" id="1465490.SAMN05444277_101878"/>
<dbReference type="Proteomes" id="UP000199031">
    <property type="component" value="Unassembled WGS sequence"/>
</dbReference>
<accession>A0A1I5SPS2</accession>
<name>A0A1I5SPS2_9BACT</name>
<proteinExistence type="predicted"/>
<gene>
    <name evidence="1" type="ORF">SAMN05444277_101878</name>
</gene>
<dbReference type="EMBL" id="FOXQ01000001">
    <property type="protein sequence ID" value="SFP72678.1"/>
    <property type="molecule type" value="Genomic_DNA"/>
</dbReference>
<organism evidence="1 2">
    <name type="scientific">Parafilimonas terrae</name>
    <dbReference type="NCBI Taxonomy" id="1465490"/>
    <lineage>
        <taxon>Bacteria</taxon>
        <taxon>Pseudomonadati</taxon>
        <taxon>Bacteroidota</taxon>
        <taxon>Chitinophagia</taxon>
        <taxon>Chitinophagales</taxon>
        <taxon>Chitinophagaceae</taxon>
        <taxon>Parafilimonas</taxon>
    </lineage>
</organism>
<evidence type="ECO:0000313" key="1">
    <source>
        <dbReference type="EMBL" id="SFP72678.1"/>
    </source>
</evidence>
<keyword evidence="2" id="KW-1185">Reference proteome</keyword>
<protein>
    <submittedName>
        <fullName evidence="1">Uncharacterized protein</fullName>
    </submittedName>
</protein>
<dbReference type="AlphaFoldDB" id="A0A1I5SPS2"/>
<evidence type="ECO:0000313" key="2">
    <source>
        <dbReference type="Proteomes" id="UP000199031"/>
    </source>
</evidence>
<sequence length="57" mass="6440">MSANLMSHIKSASAARQKFYSPAAAFTVEKNEFVQTKKHNFSVVLLLNIFKLLTRNP</sequence>